<gene>
    <name evidence="1" type="ORF">KC19_10G051400</name>
</gene>
<accession>A0A8T0GP05</accession>
<sequence length="109" mass="11600">MTPRGTVCQLIVDPFLDLRASPVYGSGLTGDALTYHVGRQWGGADVIQPKRGRRIALLPLLPNPHQIDLVSGAEHGSHHDACEGGSEGSLHCIASHEQAAARPHLQIPT</sequence>
<dbReference type="Proteomes" id="UP000822688">
    <property type="component" value="Chromosome 10"/>
</dbReference>
<reference evidence="1" key="1">
    <citation type="submission" date="2020-06" db="EMBL/GenBank/DDBJ databases">
        <title>WGS assembly of Ceratodon purpureus strain R40.</title>
        <authorList>
            <person name="Carey S.B."/>
            <person name="Jenkins J."/>
            <person name="Shu S."/>
            <person name="Lovell J.T."/>
            <person name="Sreedasyam A."/>
            <person name="Maumus F."/>
            <person name="Tiley G.P."/>
            <person name="Fernandez-Pozo N."/>
            <person name="Barry K."/>
            <person name="Chen C."/>
            <person name="Wang M."/>
            <person name="Lipzen A."/>
            <person name="Daum C."/>
            <person name="Saski C.A."/>
            <person name="Payton A.C."/>
            <person name="Mcbreen J.C."/>
            <person name="Conrad R.E."/>
            <person name="Kollar L.M."/>
            <person name="Olsson S."/>
            <person name="Huttunen S."/>
            <person name="Landis J.B."/>
            <person name="Wickett N.J."/>
            <person name="Johnson M.G."/>
            <person name="Rensing S.A."/>
            <person name="Grimwood J."/>
            <person name="Schmutz J."/>
            <person name="Mcdaniel S.F."/>
        </authorList>
    </citation>
    <scope>NUCLEOTIDE SEQUENCE</scope>
    <source>
        <strain evidence="1">R40</strain>
    </source>
</reference>
<evidence type="ECO:0000313" key="1">
    <source>
        <dbReference type="EMBL" id="KAG0558752.1"/>
    </source>
</evidence>
<dbReference type="EMBL" id="CM026431">
    <property type="protein sequence ID" value="KAG0558752.1"/>
    <property type="molecule type" value="Genomic_DNA"/>
</dbReference>
<evidence type="ECO:0000313" key="2">
    <source>
        <dbReference type="Proteomes" id="UP000822688"/>
    </source>
</evidence>
<comment type="caution">
    <text evidence="1">The sequence shown here is derived from an EMBL/GenBank/DDBJ whole genome shotgun (WGS) entry which is preliminary data.</text>
</comment>
<dbReference type="AlphaFoldDB" id="A0A8T0GP05"/>
<proteinExistence type="predicted"/>
<keyword evidence="2" id="KW-1185">Reference proteome</keyword>
<protein>
    <submittedName>
        <fullName evidence="1">Uncharacterized protein</fullName>
    </submittedName>
</protein>
<name>A0A8T0GP05_CERPU</name>
<organism evidence="1 2">
    <name type="scientific">Ceratodon purpureus</name>
    <name type="common">Fire moss</name>
    <name type="synonym">Dicranum purpureum</name>
    <dbReference type="NCBI Taxonomy" id="3225"/>
    <lineage>
        <taxon>Eukaryota</taxon>
        <taxon>Viridiplantae</taxon>
        <taxon>Streptophyta</taxon>
        <taxon>Embryophyta</taxon>
        <taxon>Bryophyta</taxon>
        <taxon>Bryophytina</taxon>
        <taxon>Bryopsida</taxon>
        <taxon>Dicranidae</taxon>
        <taxon>Pseudoditrichales</taxon>
        <taxon>Ditrichaceae</taxon>
        <taxon>Ceratodon</taxon>
    </lineage>
</organism>